<dbReference type="Proteomes" id="UP000003412">
    <property type="component" value="Chromosome"/>
</dbReference>
<dbReference type="Pfam" id="PF14436">
    <property type="entry name" value="EndoU_bacteria"/>
    <property type="match status" value="1"/>
</dbReference>
<comment type="caution">
    <text evidence="2">The sequence shown here is derived from an EMBL/GenBank/DDBJ whole genome shotgun (WGS) entry which is preliminary data.</text>
</comment>
<feature type="domain" description="Bacterial EndoU nuclease" evidence="1">
    <location>
        <begin position="55"/>
        <end position="180"/>
    </location>
</feature>
<evidence type="ECO:0000313" key="3">
    <source>
        <dbReference type="Proteomes" id="UP000003412"/>
    </source>
</evidence>
<evidence type="ECO:0000259" key="1">
    <source>
        <dbReference type="Pfam" id="PF14436"/>
    </source>
</evidence>
<feature type="non-terminal residue" evidence="2">
    <location>
        <position position="1"/>
    </location>
</feature>
<evidence type="ECO:0000313" key="2">
    <source>
        <dbReference type="EMBL" id="EFR89113.1"/>
    </source>
</evidence>
<gene>
    <name evidence="2" type="ORF">NT05LM_0221</name>
</gene>
<organism evidence="2 3">
    <name type="scientific">Listeria marthii FSL S4-120</name>
    <dbReference type="NCBI Taxonomy" id="702457"/>
    <lineage>
        <taxon>Bacteria</taxon>
        <taxon>Bacillati</taxon>
        <taxon>Bacillota</taxon>
        <taxon>Bacilli</taxon>
        <taxon>Bacillales</taxon>
        <taxon>Listeriaceae</taxon>
        <taxon>Listeria</taxon>
    </lineage>
</organism>
<dbReference type="EMBL" id="ADXF01000119">
    <property type="protein sequence ID" value="EFR89113.1"/>
    <property type="molecule type" value="Genomic_DNA"/>
</dbReference>
<dbReference type="InterPro" id="IPR029501">
    <property type="entry name" value="EndoU_bac"/>
</dbReference>
<sequence>VTGQEISKAQGFGIISGLIFRYTVGGYKGKKFKIPKGRLRRRKKASGSNSIITPEMEEKILWGQRINPNKNKIIGGHSSEISNSHPNYAVEEIILNPDGTRKLKYTTQFPDGNLSKIKTSTVFPEGWSNAKILESSKSIGNNTPISIRASDGATWHRSIVDGVEIDVIKRGNEIISAYPTGTVNGPPPVGFSK</sequence>
<keyword evidence="3" id="KW-1185">Reference proteome</keyword>
<protein>
    <recommendedName>
        <fullName evidence="1">Bacterial EndoU nuclease domain-containing protein</fullName>
    </recommendedName>
</protein>
<accession>A0ABN0C0U7</accession>
<reference evidence="2 3" key="1">
    <citation type="journal article" date="2010" name="Microbiol. Resour. Announc.">
        <title>Comparative genomics of the bacterial genus Listeria: Genome evolution is characterized by limited gene acquisition and limited gene loss.</title>
        <authorList>
            <person name="den Bakker H.C."/>
            <person name="Cummings C.A."/>
            <person name="Ferreira V."/>
            <person name="Vatta P."/>
            <person name="Orsi R.H."/>
            <person name="Degoricija L."/>
            <person name="Barker M."/>
            <person name="Petrauskene O."/>
            <person name="Furtado M.R."/>
            <person name="Wiedmann M."/>
        </authorList>
    </citation>
    <scope>NUCLEOTIDE SEQUENCE [LARGE SCALE GENOMIC DNA]</scope>
    <source>
        <strain evidence="2 3">FSL S4-120</strain>
    </source>
</reference>
<name>A0ABN0C0U7_9LIST</name>
<proteinExistence type="predicted"/>